<proteinExistence type="predicted"/>
<evidence type="ECO:0000313" key="3">
    <source>
        <dbReference type="EMBL" id="QNR23813.1"/>
    </source>
</evidence>
<dbReference type="Pfam" id="PF13649">
    <property type="entry name" value="Methyltransf_25"/>
    <property type="match status" value="1"/>
</dbReference>
<dbReference type="InterPro" id="IPR029063">
    <property type="entry name" value="SAM-dependent_MTases_sf"/>
</dbReference>
<dbReference type="Gene3D" id="3.40.50.150">
    <property type="entry name" value="Vaccinia Virus protein VP39"/>
    <property type="match status" value="1"/>
</dbReference>
<dbReference type="KEGG" id="chyd:H4K34_15765"/>
<dbReference type="Proteomes" id="UP000516305">
    <property type="component" value="Chromosome"/>
</dbReference>
<dbReference type="GO" id="GO:0006596">
    <property type="term" value="P:polyamine biosynthetic process"/>
    <property type="evidence" value="ECO:0007669"/>
    <property type="project" value="UniProtKB-KW"/>
</dbReference>
<dbReference type="AlphaFoldDB" id="A0A7H0VDL5"/>
<protein>
    <submittedName>
        <fullName evidence="3">Fused MFS/spermidine synthase</fullName>
    </submittedName>
</protein>
<sequence length="219" mass="24794">MKKNWRYWLSFLWPLRKSYPSKISGRLELNYIDGQVMLDSPEANYSFGSLQEILERGLEHIDLTSVQTVLLLGLGGGSIVESLRAKFDFQGEIEAVEIDPVAIAIACREFGICEDANLKIHQADALAFMQQNSKTFDLVICDLFIDRHIPVQFLSANWAQLLLKGLSPQGQILINLGIQLKPEAAEYEFYHALQAAGDLHWTRMEKVKETNTLIIGKKQ</sequence>
<organism evidence="3 4">
    <name type="scientific">Croceimicrobium hydrocarbonivorans</name>
    <dbReference type="NCBI Taxonomy" id="2761580"/>
    <lineage>
        <taxon>Bacteria</taxon>
        <taxon>Pseudomonadati</taxon>
        <taxon>Bacteroidota</taxon>
        <taxon>Flavobacteriia</taxon>
        <taxon>Flavobacteriales</taxon>
        <taxon>Owenweeksiaceae</taxon>
        <taxon>Croceimicrobium</taxon>
    </lineage>
</organism>
<keyword evidence="1" id="KW-0620">Polyamine biosynthesis</keyword>
<evidence type="ECO:0000256" key="1">
    <source>
        <dbReference type="ARBA" id="ARBA00023115"/>
    </source>
</evidence>
<dbReference type="PANTHER" id="PTHR43317">
    <property type="entry name" value="THERMOSPERMINE SYNTHASE ACAULIS5"/>
    <property type="match status" value="1"/>
</dbReference>
<keyword evidence="4" id="KW-1185">Reference proteome</keyword>
<dbReference type="RefSeq" id="WP_210758348.1">
    <property type="nucleotide sequence ID" value="NZ_CP060139.1"/>
</dbReference>
<reference evidence="3 4" key="1">
    <citation type="submission" date="2020-08" db="EMBL/GenBank/DDBJ databases">
        <title>Croceimicrobium hydrocarbonivorans gen. nov., sp. nov., a novel marine bacterium isolated from a bacterial consortium that degrades polyethylene terephthalate.</title>
        <authorList>
            <person name="Liu R."/>
        </authorList>
    </citation>
    <scope>NUCLEOTIDE SEQUENCE [LARGE SCALE GENOMIC DNA]</scope>
    <source>
        <strain evidence="3 4">A20-9</strain>
    </source>
</reference>
<dbReference type="EMBL" id="CP060139">
    <property type="protein sequence ID" value="QNR23813.1"/>
    <property type="molecule type" value="Genomic_DNA"/>
</dbReference>
<dbReference type="CDD" id="cd02440">
    <property type="entry name" value="AdoMet_MTases"/>
    <property type="match status" value="1"/>
</dbReference>
<name>A0A7H0VDL5_9FLAO</name>
<evidence type="ECO:0000259" key="2">
    <source>
        <dbReference type="Pfam" id="PF13649"/>
    </source>
</evidence>
<feature type="domain" description="Methyltransferase" evidence="2">
    <location>
        <begin position="69"/>
        <end position="143"/>
    </location>
</feature>
<dbReference type="SUPFAM" id="SSF53335">
    <property type="entry name" value="S-adenosyl-L-methionine-dependent methyltransferases"/>
    <property type="match status" value="1"/>
</dbReference>
<dbReference type="NCBIfam" id="NF037959">
    <property type="entry name" value="MFS_SpdSyn"/>
    <property type="match status" value="1"/>
</dbReference>
<dbReference type="InterPro" id="IPR041698">
    <property type="entry name" value="Methyltransf_25"/>
</dbReference>
<gene>
    <name evidence="3" type="ORF">H4K34_15765</name>
</gene>
<evidence type="ECO:0000313" key="4">
    <source>
        <dbReference type="Proteomes" id="UP000516305"/>
    </source>
</evidence>
<dbReference type="PANTHER" id="PTHR43317:SF1">
    <property type="entry name" value="THERMOSPERMINE SYNTHASE ACAULIS5"/>
    <property type="match status" value="1"/>
</dbReference>
<accession>A0A7H0VDL5</accession>